<dbReference type="RefSeq" id="WP_182125546.1">
    <property type="nucleotide sequence ID" value="NZ_JACGLS010000005.1"/>
</dbReference>
<accession>A0A839AR00</accession>
<dbReference type="Proteomes" id="UP000563906">
    <property type="component" value="Unassembled WGS sequence"/>
</dbReference>
<keyword evidence="2" id="KW-1185">Reference proteome</keyword>
<dbReference type="EMBL" id="JACGLS010000005">
    <property type="protein sequence ID" value="MBA6157047.1"/>
    <property type="molecule type" value="Genomic_DNA"/>
</dbReference>
<comment type="caution">
    <text evidence="1">The sequence shown here is derived from an EMBL/GenBank/DDBJ whole genome shotgun (WGS) entry which is preliminary data.</text>
</comment>
<dbReference type="AlphaFoldDB" id="A0A839AR00"/>
<protein>
    <submittedName>
        <fullName evidence="1">Uncharacterized protein</fullName>
    </submittedName>
</protein>
<sequence>MNLNIIEDYKLLKGGLDIKILEKLIYRLVNLFYIYNISWLEGIKSLNDLIYLKKHDSSKLSSEIGKLILSWIEAKYDEELLSNFTGSSFPVKKELKDTAKLINLTLDTIRNISENTDVLPFLNLKLEESSNEHIKHKLSILIERIENFKVLEQNISDKILDKILLKSDEYFEEEYNEKRLNFLFCGLRETIQEHTLCYTIGWCKKSDKYAYKSGWVGAGPLMISKTFDKFEIMGSSPMVDWLYLFELDVQNLEEYFYMEIPFEKRNLLKLKSVIKCSTEELLGKVNEKGKIIYTQSKKWCDHYPDFQYMADELIEKGINCIIEIRIREK</sequence>
<evidence type="ECO:0000313" key="2">
    <source>
        <dbReference type="Proteomes" id="UP000563906"/>
    </source>
</evidence>
<name>A0A839AR00_9FLAO</name>
<reference evidence="1 2" key="1">
    <citation type="submission" date="2020-07" db="EMBL/GenBank/DDBJ databases">
        <title>Bacterium isolated from marine sediment.</title>
        <authorList>
            <person name="Shang D."/>
            <person name="Du Z.-J."/>
        </authorList>
    </citation>
    <scope>NUCLEOTIDE SEQUENCE [LARGE SCALE GENOMIC DNA]</scope>
    <source>
        <strain evidence="1 2">S7007</strain>
    </source>
</reference>
<gene>
    <name evidence="1" type="ORF">H3Z83_11010</name>
</gene>
<organism evidence="1 2">
    <name type="scientific">Tenacibaculum pelagium</name>
    <dbReference type="NCBI Taxonomy" id="2759527"/>
    <lineage>
        <taxon>Bacteria</taxon>
        <taxon>Pseudomonadati</taxon>
        <taxon>Bacteroidota</taxon>
        <taxon>Flavobacteriia</taxon>
        <taxon>Flavobacteriales</taxon>
        <taxon>Flavobacteriaceae</taxon>
        <taxon>Tenacibaculum</taxon>
    </lineage>
</organism>
<proteinExistence type="predicted"/>
<evidence type="ECO:0000313" key="1">
    <source>
        <dbReference type="EMBL" id="MBA6157047.1"/>
    </source>
</evidence>